<evidence type="ECO:0000256" key="2">
    <source>
        <dbReference type="SAM" id="SignalP"/>
    </source>
</evidence>
<evidence type="ECO:0000313" key="4">
    <source>
        <dbReference type="Proteomes" id="UP000198620"/>
    </source>
</evidence>
<feature type="signal peptide" evidence="2">
    <location>
        <begin position="1"/>
        <end position="29"/>
    </location>
</feature>
<keyword evidence="4" id="KW-1185">Reference proteome</keyword>
<dbReference type="OrthoDB" id="8562330at2"/>
<reference evidence="3 4" key="1">
    <citation type="submission" date="2016-10" db="EMBL/GenBank/DDBJ databases">
        <authorList>
            <person name="de Groot N.N."/>
        </authorList>
    </citation>
    <scope>NUCLEOTIDE SEQUENCE [LARGE SCALE GENOMIC DNA]</scope>
    <source>
        <strain evidence="3 4">Nv1</strain>
    </source>
</reference>
<name>A0A1H7J0Z9_9PROT</name>
<accession>A0A1H7J0Z9</accession>
<feature type="compositionally biased region" description="Basic and acidic residues" evidence="1">
    <location>
        <begin position="169"/>
        <end position="207"/>
    </location>
</feature>
<dbReference type="RefSeq" id="WP_090827462.1">
    <property type="nucleotide sequence ID" value="NZ_FOBH01000002.1"/>
</dbReference>
<gene>
    <name evidence="3" type="ORF">SAMN05216387_102339</name>
</gene>
<organism evidence="3 4">
    <name type="scientific">Nitrosovibrio tenuis</name>
    <dbReference type="NCBI Taxonomy" id="1233"/>
    <lineage>
        <taxon>Bacteria</taxon>
        <taxon>Pseudomonadati</taxon>
        <taxon>Pseudomonadota</taxon>
        <taxon>Betaproteobacteria</taxon>
        <taxon>Nitrosomonadales</taxon>
        <taxon>Nitrosomonadaceae</taxon>
        <taxon>Nitrosovibrio</taxon>
    </lineage>
</organism>
<dbReference type="STRING" id="1233.SAMN05216387_102339"/>
<protein>
    <submittedName>
        <fullName evidence="3">Uncharacterized protein</fullName>
    </submittedName>
</protein>
<dbReference type="Proteomes" id="UP000198620">
    <property type="component" value="Unassembled WGS sequence"/>
</dbReference>
<proteinExistence type="predicted"/>
<feature type="chain" id="PRO_5011674453" evidence="2">
    <location>
        <begin position="30"/>
        <end position="253"/>
    </location>
</feature>
<feature type="compositionally biased region" description="Basic and acidic residues" evidence="1">
    <location>
        <begin position="227"/>
        <end position="236"/>
    </location>
</feature>
<dbReference type="EMBL" id="FOBH01000002">
    <property type="protein sequence ID" value="SEK67537.1"/>
    <property type="molecule type" value="Genomic_DNA"/>
</dbReference>
<evidence type="ECO:0000256" key="1">
    <source>
        <dbReference type="SAM" id="MobiDB-lite"/>
    </source>
</evidence>
<sequence length="253" mass="27864">MTYGAQNKLVGYAALMVLILAFISVSAFAEQAPASDVPEQPSLPIGQPLTDFERMELHHRRYSAAANSMAQLFKQLNQKIQEVSLAAKTVAAKDNSQNRRQLDVKLRQLENASTTYGHQYSLLQSQMQNEYRNYIALSNELKGRYDTAKDLKSGEITAKDAGPKANPSKNKEPKVKEAKGAREPKEIKTKGEAKNIKAKDARTEDMQARLLSSPSAKDPRVINLDPNEVRARRDGTENPASAAASGSAPQVQR</sequence>
<feature type="region of interest" description="Disordered" evidence="1">
    <location>
        <begin position="154"/>
        <end position="253"/>
    </location>
</feature>
<dbReference type="AlphaFoldDB" id="A0A1H7J0Z9"/>
<feature type="compositionally biased region" description="Low complexity" evidence="1">
    <location>
        <begin position="240"/>
        <end position="253"/>
    </location>
</feature>
<keyword evidence="2" id="KW-0732">Signal</keyword>
<evidence type="ECO:0000313" key="3">
    <source>
        <dbReference type="EMBL" id="SEK67537.1"/>
    </source>
</evidence>